<dbReference type="RefSeq" id="XP_043014269.1">
    <property type="nucleotide sequence ID" value="XM_043149662.1"/>
</dbReference>
<keyword evidence="3" id="KW-1185">Reference proteome</keyword>
<dbReference type="Proteomes" id="UP001049176">
    <property type="component" value="Chromosome 2"/>
</dbReference>
<protein>
    <submittedName>
        <fullName evidence="2">Uncharacterized protein</fullName>
    </submittedName>
</protein>
<dbReference type="GeneID" id="66074194"/>
<evidence type="ECO:0000313" key="2">
    <source>
        <dbReference type="EMBL" id="KAG7097799.1"/>
    </source>
</evidence>
<dbReference type="KEGG" id="more:E1B28_005118"/>
<comment type="caution">
    <text evidence="2">The sequence shown here is derived from an EMBL/GenBank/DDBJ whole genome shotgun (WGS) entry which is preliminary data.</text>
</comment>
<gene>
    <name evidence="2" type="ORF">E1B28_005118</name>
</gene>
<proteinExistence type="predicted"/>
<name>A0A9P8ADN6_9AGAR</name>
<accession>A0A9P8ADN6</accession>
<feature type="compositionally biased region" description="Pro residues" evidence="1">
    <location>
        <begin position="1"/>
        <end position="36"/>
    </location>
</feature>
<organism evidence="2 3">
    <name type="scientific">Marasmius oreades</name>
    <name type="common">fairy-ring Marasmius</name>
    <dbReference type="NCBI Taxonomy" id="181124"/>
    <lineage>
        <taxon>Eukaryota</taxon>
        <taxon>Fungi</taxon>
        <taxon>Dikarya</taxon>
        <taxon>Basidiomycota</taxon>
        <taxon>Agaricomycotina</taxon>
        <taxon>Agaricomycetes</taxon>
        <taxon>Agaricomycetidae</taxon>
        <taxon>Agaricales</taxon>
        <taxon>Marasmiineae</taxon>
        <taxon>Marasmiaceae</taxon>
        <taxon>Marasmius</taxon>
    </lineage>
</organism>
<feature type="region of interest" description="Disordered" evidence="1">
    <location>
        <begin position="1"/>
        <end position="47"/>
    </location>
</feature>
<evidence type="ECO:0000256" key="1">
    <source>
        <dbReference type="SAM" id="MobiDB-lite"/>
    </source>
</evidence>
<sequence>MGTSYPLPPVGPPQPPPPPPPFGYGPPGSPGPPGPPGQQNQHPRDDDARLIHEAVNRELKFKIKKLHEFDGSKRDKF</sequence>
<evidence type="ECO:0000313" key="3">
    <source>
        <dbReference type="Proteomes" id="UP001049176"/>
    </source>
</evidence>
<dbReference type="AlphaFoldDB" id="A0A9P8ADN6"/>
<dbReference type="EMBL" id="CM032182">
    <property type="protein sequence ID" value="KAG7097799.1"/>
    <property type="molecule type" value="Genomic_DNA"/>
</dbReference>
<reference evidence="2" key="1">
    <citation type="journal article" date="2021" name="Genome Biol. Evol.">
        <title>The assembled and annotated genome of the fairy-ring fungus Marasmius oreades.</title>
        <authorList>
            <person name="Hiltunen M."/>
            <person name="Ament-Velasquez S.L."/>
            <person name="Johannesson H."/>
        </authorList>
    </citation>
    <scope>NUCLEOTIDE SEQUENCE</scope>
    <source>
        <strain evidence="2">03SP1</strain>
    </source>
</reference>